<evidence type="ECO:0000313" key="2">
    <source>
        <dbReference type="EMBL" id="KAJ4487673.1"/>
    </source>
</evidence>
<evidence type="ECO:0000256" key="1">
    <source>
        <dbReference type="SAM" id="MobiDB-lite"/>
    </source>
</evidence>
<protein>
    <submittedName>
        <fullName evidence="2">Uncharacterized protein</fullName>
    </submittedName>
</protein>
<dbReference type="OrthoDB" id="3266602at2759"/>
<dbReference type="AlphaFoldDB" id="A0A9W9DW33"/>
<sequence length="580" mass="64876">MGCIMRGWTNRKLIPPLGPMVERAEIIHKRNSSKKRVSWFDGYENDEGRVPDTDLEVKPTDEQPSSNMGGKEYSMNIDEAEGMIVMPMETDDKATDTDTAIHVWYCDLIEDDEDDLNTVFNGEPISSAYHIDDLGSSSGFSSATCTVKYCQNFLPSNSTWKCCSSCRKYHQEYQKKQSGCDIKNDGNNPKSLLSSQPTSASKAETGRLSFSNKRLGSYILHDPAGLVTAGARICTIRGCKHIVPDQVEYKYKSCFPCRMRATRNAKIRQARADRQVKVASGLIMEDEVPIELTFPLVNAAPPQNPLRAAVGRCASIDCGMRIEPPKLKSLQAKAKHRIGNADPEPALSCIASKNETHDEETEAICEQCRWRRLPPTIRRTQKVEVHKRLKIVAVTEDSEHDPSTDTGKEIGTGGSSQLKPCIKLSVPVIRLPHRLIPPPKPRKPTPYPEYQTLARLIRGLQILFESYLQAHGFYLAFNLREQFPTISPSGGVDSTENLSDPSTLIRSDTTYSDDTLQSFNPCSHSEKRNATSKTMSRFAFDGEFSIVAPDFDMIARQGEVKEFVTRVMHQVEKVTLVTFL</sequence>
<comment type="caution">
    <text evidence="2">The sequence shown here is derived from an EMBL/GenBank/DDBJ whole genome shotgun (WGS) entry which is preliminary data.</text>
</comment>
<evidence type="ECO:0000313" key="3">
    <source>
        <dbReference type="Proteomes" id="UP001150266"/>
    </source>
</evidence>
<name>A0A9W9DW33_9AGAR</name>
<keyword evidence="3" id="KW-1185">Reference proteome</keyword>
<accession>A0A9W9DW33</accession>
<feature type="region of interest" description="Disordered" evidence="1">
    <location>
        <begin position="395"/>
        <end position="414"/>
    </location>
</feature>
<feature type="region of interest" description="Disordered" evidence="1">
    <location>
        <begin position="43"/>
        <end position="73"/>
    </location>
</feature>
<feature type="compositionally biased region" description="Basic and acidic residues" evidence="1">
    <location>
        <begin position="46"/>
        <end position="61"/>
    </location>
</feature>
<proteinExistence type="predicted"/>
<feature type="compositionally biased region" description="Polar residues" evidence="1">
    <location>
        <begin position="185"/>
        <end position="206"/>
    </location>
</feature>
<organism evidence="2 3">
    <name type="scientific">Lentinula aciculospora</name>
    <dbReference type="NCBI Taxonomy" id="153920"/>
    <lineage>
        <taxon>Eukaryota</taxon>
        <taxon>Fungi</taxon>
        <taxon>Dikarya</taxon>
        <taxon>Basidiomycota</taxon>
        <taxon>Agaricomycotina</taxon>
        <taxon>Agaricomycetes</taxon>
        <taxon>Agaricomycetidae</taxon>
        <taxon>Agaricales</taxon>
        <taxon>Marasmiineae</taxon>
        <taxon>Omphalotaceae</taxon>
        <taxon>Lentinula</taxon>
    </lineage>
</organism>
<dbReference type="EMBL" id="JAOTPV010000002">
    <property type="protein sequence ID" value="KAJ4487673.1"/>
    <property type="molecule type" value="Genomic_DNA"/>
</dbReference>
<reference evidence="2" key="1">
    <citation type="submission" date="2022-08" db="EMBL/GenBank/DDBJ databases">
        <title>A Global Phylogenomic Analysis of the Shiitake Genus Lentinula.</title>
        <authorList>
            <consortium name="DOE Joint Genome Institute"/>
            <person name="Sierra-Patev S."/>
            <person name="Min B."/>
            <person name="Naranjo-Ortiz M."/>
            <person name="Looney B."/>
            <person name="Konkel Z."/>
            <person name="Slot J.C."/>
            <person name="Sakamoto Y."/>
            <person name="Steenwyk J.L."/>
            <person name="Rokas A."/>
            <person name="Carro J."/>
            <person name="Camarero S."/>
            <person name="Ferreira P."/>
            <person name="Molpeceres G."/>
            <person name="Ruiz-Duenas F.J."/>
            <person name="Serrano A."/>
            <person name="Henrissat B."/>
            <person name="Drula E."/>
            <person name="Hughes K.W."/>
            <person name="Mata J.L."/>
            <person name="Ishikawa N.K."/>
            <person name="Vargas-Isla R."/>
            <person name="Ushijima S."/>
            <person name="Smith C.A."/>
            <person name="Ahrendt S."/>
            <person name="Andreopoulos W."/>
            <person name="He G."/>
            <person name="Labutti K."/>
            <person name="Lipzen A."/>
            <person name="Ng V."/>
            <person name="Riley R."/>
            <person name="Sandor L."/>
            <person name="Barry K."/>
            <person name="Martinez A.T."/>
            <person name="Xiao Y."/>
            <person name="Gibbons J.G."/>
            <person name="Terashima K."/>
            <person name="Grigoriev I.V."/>
            <person name="Hibbett D.S."/>
        </authorList>
    </citation>
    <scope>NUCLEOTIDE SEQUENCE</scope>
    <source>
        <strain evidence="2">JLM2183</strain>
    </source>
</reference>
<dbReference type="Proteomes" id="UP001150266">
    <property type="component" value="Unassembled WGS sequence"/>
</dbReference>
<gene>
    <name evidence="2" type="ORF">J3R30DRAFT_833314</name>
</gene>
<feature type="region of interest" description="Disordered" evidence="1">
    <location>
        <begin position="178"/>
        <end position="206"/>
    </location>
</feature>